<comment type="catalytic activity">
    <reaction evidence="1">
        <text>a myo-inositol phosphate + H2O = myo-inositol + phosphate</text>
        <dbReference type="Rhea" id="RHEA:24056"/>
        <dbReference type="ChEBI" id="CHEBI:15377"/>
        <dbReference type="ChEBI" id="CHEBI:17268"/>
        <dbReference type="ChEBI" id="CHEBI:43474"/>
        <dbReference type="ChEBI" id="CHEBI:84139"/>
        <dbReference type="EC" id="3.1.3.25"/>
    </reaction>
</comment>
<dbReference type="SUPFAM" id="SSF56655">
    <property type="entry name" value="Carbohydrate phosphatase"/>
    <property type="match status" value="1"/>
</dbReference>
<dbReference type="PROSITE" id="PS00629">
    <property type="entry name" value="IMP_1"/>
    <property type="match status" value="1"/>
</dbReference>
<evidence type="ECO:0000313" key="7">
    <source>
        <dbReference type="EMBL" id="MCX2847668.1"/>
    </source>
</evidence>
<keyword evidence="4" id="KW-0378">Hydrolase</keyword>
<dbReference type="Proteomes" id="UP001207276">
    <property type="component" value="Unassembled WGS sequence"/>
</dbReference>
<feature type="compositionally biased region" description="Low complexity" evidence="6">
    <location>
        <begin position="82"/>
        <end position="104"/>
    </location>
</feature>
<keyword evidence="3" id="KW-0479">Metal-binding</keyword>
<dbReference type="InterPro" id="IPR000760">
    <property type="entry name" value="Inositol_monophosphatase-like"/>
</dbReference>
<reference evidence="7 8" key="1">
    <citation type="submission" date="2022-11" db="EMBL/GenBank/DDBJ databases">
        <title>Taxonomy of Curtobacterium flaccumfaciens.</title>
        <authorList>
            <person name="Osdaghi E."/>
            <person name="Taghavi S.M."/>
            <person name="Hamidizade M."/>
            <person name="Abachi H."/>
            <person name="Fazliarab A."/>
            <person name="Baeyen S."/>
            <person name="Portier P."/>
            <person name="Van Vaerenbergh J."/>
            <person name="Jacques M.-A."/>
        </authorList>
    </citation>
    <scope>NUCLEOTIDE SEQUENCE [LARGE SCALE GENOMIC DNA]</scope>
    <source>
        <strain evidence="7 8">LMG 3715</strain>
    </source>
</reference>
<dbReference type="EC" id="3.1.3.25" evidence="2"/>
<evidence type="ECO:0000256" key="1">
    <source>
        <dbReference type="ARBA" id="ARBA00001033"/>
    </source>
</evidence>
<dbReference type="Gene3D" id="3.30.540.10">
    <property type="entry name" value="Fructose-1,6-Bisphosphatase, subunit A, domain 1"/>
    <property type="match status" value="1"/>
</dbReference>
<evidence type="ECO:0000256" key="3">
    <source>
        <dbReference type="ARBA" id="ARBA00022723"/>
    </source>
</evidence>
<dbReference type="InterPro" id="IPR020550">
    <property type="entry name" value="Inositol_monophosphatase_CS"/>
</dbReference>
<feature type="compositionally biased region" description="Gly residues" evidence="6">
    <location>
        <begin position="72"/>
        <end position="81"/>
    </location>
</feature>
<evidence type="ECO:0000256" key="2">
    <source>
        <dbReference type="ARBA" id="ARBA00013106"/>
    </source>
</evidence>
<evidence type="ECO:0000256" key="4">
    <source>
        <dbReference type="ARBA" id="ARBA00022801"/>
    </source>
</evidence>
<proteinExistence type="predicted"/>
<sequence>MRTVPAPQTLRVIAEDAARAVAPDLLAVFRAPMTISTKRDAHDVVTLHDRAAEEAITAVLTAAVPGSVVLGEEGGTTGGPGSADTTGSTDTTGSADTTGSTGSADTTGDAVVRWIVDPIDGTANFARGLAYWCISIAAEVDGEVVAGVVFDPVADHVFAADDDGAWLDGAPMHSSSGPDDAATVLTSFPVQQDLDLLGEAAAFDLLRDLTVRYRHHHSLGSGALNLVHVAAGWSDATMGFATHPWDVAAGALVLERAGGWFRGFRGGQPVDRAHLADDYVAAGAGGSHAELVRRVQDLSAMTSTDAAAAADRTAADPTAG</sequence>
<name>A0ABT3RZI5_9MICO</name>
<dbReference type="EMBL" id="JAPJDE010000001">
    <property type="protein sequence ID" value="MCX2847668.1"/>
    <property type="molecule type" value="Genomic_DNA"/>
</dbReference>
<keyword evidence="5" id="KW-0460">Magnesium</keyword>
<comment type="caution">
    <text evidence="7">The sequence shown here is derived from an EMBL/GenBank/DDBJ whole genome shotgun (WGS) entry which is preliminary data.</text>
</comment>
<dbReference type="PANTHER" id="PTHR20854">
    <property type="entry name" value="INOSITOL MONOPHOSPHATASE"/>
    <property type="match status" value="1"/>
</dbReference>
<gene>
    <name evidence="7" type="ORF">ORG12_03170</name>
</gene>
<evidence type="ECO:0000313" key="8">
    <source>
        <dbReference type="Proteomes" id="UP001207276"/>
    </source>
</evidence>
<dbReference type="InterPro" id="IPR020583">
    <property type="entry name" value="Inositol_monoP_metal-BS"/>
</dbReference>
<dbReference type="PRINTS" id="PR00377">
    <property type="entry name" value="IMPHPHTASES"/>
</dbReference>
<evidence type="ECO:0000256" key="5">
    <source>
        <dbReference type="ARBA" id="ARBA00022842"/>
    </source>
</evidence>
<dbReference type="PANTHER" id="PTHR20854:SF4">
    <property type="entry name" value="INOSITOL-1-MONOPHOSPHATASE-RELATED"/>
    <property type="match status" value="1"/>
</dbReference>
<dbReference type="PROSITE" id="PS00630">
    <property type="entry name" value="IMP_2"/>
    <property type="match status" value="1"/>
</dbReference>
<accession>A0ABT3RZI5</accession>
<keyword evidence="8" id="KW-1185">Reference proteome</keyword>
<dbReference type="Pfam" id="PF00459">
    <property type="entry name" value="Inositol_P"/>
    <property type="match status" value="1"/>
</dbReference>
<organism evidence="7 8">
    <name type="scientific">Curtobacterium poinsettiae</name>
    <dbReference type="NCBI Taxonomy" id="159612"/>
    <lineage>
        <taxon>Bacteria</taxon>
        <taxon>Bacillati</taxon>
        <taxon>Actinomycetota</taxon>
        <taxon>Actinomycetes</taxon>
        <taxon>Micrococcales</taxon>
        <taxon>Microbacteriaceae</taxon>
        <taxon>Curtobacterium</taxon>
    </lineage>
</organism>
<dbReference type="Gene3D" id="3.40.190.80">
    <property type="match status" value="1"/>
</dbReference>
<feature type="region of interest" description="Disordered" evidence="6">
    <location>
        <begin position="70"/>
        <end position="104"/>
    </location>
</feature>
<protein>
    <recommendedName>
        <fullName evidence="2">inositol-phosphate phosphatase</fullName>
        <ecNumber evidence="2">3.1.3.25</ecNumber>
    </recommendedName>
</protein>
<dbReference type="RefSeq" id="WP_250894369.1">
    <property type="nucleotide sequence ID" value="NZ_CP104934.1"/>
</dbReference>
<evidence type="ECO:0000256" key="6">
    <source>
        <dbReference type="SAM" id="MobiDB-lite"/>
    </source>
</evidence>